<evidence type="ECO:0000256" key="1">
    <source>
        <dbReference type="SAM" id="MobiDB-lite"/>
    </source>
</evidence>
<protein>
    <submittedName>
        <fullName evidence="2">Uncharacterized protein</fullName>
    </submittedName>
</protein>
<accession>A0ABQ4TIR2</accession>
<proteinExistence type="predicted"/>
<feature type="region of interest" description="Disordered" evidence="1">
    <location>
        <begin position="1"/>
        <end position="100"/>
    </location>
</feature>
<dbReference type="Proteomes" id="UP001055101">
    <property type="component" value="Unassembled WGS sequence"/>
</dbReference>
<gene>
    <name evidence="2" type="ORF">EKPJFOCH_0882</name>
</gene>
<name>A0ABQ4TIR2_9HYPH</name>
<keyword evidence="3" id="KW-1185">Reference proteome</keyword>
<reference evidence="2" key="2">
    <citation type="submission" date="2021-08" db="EMBL/GenBank/DDBJ databases">
        <authorList>
            <person name="Tani A."/>
            <person name="Ola A."/>
            <person name="Ogura Y."/>
            <person name="Katsura K."/>
            <person name="Hayashi T."/>
        </authorList>
    </citation>
    <scope>NUCLEOTIDE SEQUENCE</scope>
    <source>
        <strain evidence="2">DSM 23674</strain>
    </source>
</reference>
<organism evidence="2 3">
    <name type="scientific">Methylobacterium thuringiense</name>
    <dbReference type="NCBI Taxonomy" id="1003091"/>
    <lineage>
        <taxon>Bacteria</taxon>
        <taxon>Pseudomonadati</taxon>
        <taxon>Pseudomonadota</taxon>
        <taxon>Alphaproteobacteria</taxon>
        <taxon>Hyphomicrobiales</taxon>
        <taxon>Methylobacteriaceae</taxon>
        <taxon>Methylobacterium</taxon>
    </lineage>
</organism>
<feature type="compositionally biased region" description="Basic and acidic residues" evidence="1">
    <location>
        <begin position="48"/>
        <end position="57"/>
    </location>
</feature>
<dbReference type="EMBL" id="BPRA01000003">
    <property type="protein sequence ID" value="GJE54407.1"/>
    <property type="molecule type" value="Genomic_DNA"/>
</dbReference>
<reference evidence="2" key="1">
    <citation type="journal article" date="2021" name="Front. Microbiol.">
        <title>Comprehensive Comparative Genomics and Phenotyping of Methylobacterium Species.</title>
        <authorList>
            <person name="Alessa O."/>
            <person name="Ogura Y."/>
            <person name="Fujitani Y."/>
            <person name="Takami H."/>
            <person name="Hayashi T."/>
            <person name="Sahin N."/>
            <person name="Tani A."/>
        </authorList>
    </citation>
    <scope>NUCLEOTIDE SEQUENCE</scope>
    <source>
        <strain evidence="2">DSM 23674</strain>
    </source>
</reference>
<evidence type="ECO:0000313" key="2">
    <source>
        <dbReference type="EMBL" id="GJE54407.1"/>
    </source>
</evidence>
<evidence type="ECO:0000313" key="3">
    <source>
        <dbReference type="Proteomes" id="UP001055101"/>
    </source>
</evidence>
<comment type="caution">
    <text evidence="2">The sequence shown here is derived from an EMBL/GenBank/DDBJ whole genome shotgun (WGS) entry which is preliminary data.</text>
</comment>
<feature type="compositionally biased region" description="Polar residues" evidence="1">
    <location>
        <begin position="75"/>
        <end position="84"/>
    </location>
</feature>
<dbReference type="RefSeq" id="WP_147814175.1">
    <property type="nucleotide sequence ID" value="NZ_BPRA01000003.1"/>
</dbReference>
<sequence>MSDENTSHATLTRKADDVGTPGAPAAGGGHQTAVQAAITEMGPGGLSDADRSRDRPDAGSAAGRNPTPIGGSSGGHSDQNSASGSGKVAGGHYDVEKDEE</sequence>